<sequence length="593" mass="67136">MIKNNKAYSYLRFSTPDQIKGDSFRRQSEMSRRYADEHGLDLDEALSFHDLGVSAFRGDNAQAGALGAFLEAVDRGIVKPGSTLLVESLDRLSRQSPYLAFRQLDSILRCGVRVVTLQDGKVYDAEKGELGFTDLMMSLLVMQRAHEESLTKSKRGAEAWKAKRDKAAEGMRKLTALCPGWLTLDKEGQRFVVDEDKAAVVRRMFEMSMDGLGDRTIARTLNEEGVPSFGKSSGWRYDYVRRILENEAVIGVYQPHVRKRVDGKEVRVPVGDPIQDYFPAIVSQEVFLKAKRRRVSRALPRGRAAEKFSNLFTGLAYCGDCGSPLHFENKGRPPKGYTYLVCSKARMHIGCHRHTWRYPEAQTHILMNFTELDFRTMFPNLYQQSQAAANEVEGQILIKEEELAKLEQGLEKLADLLLERGSSPTLIGRLDTMEQQKAALQEELDDLRGKLDRELDRQTAVQTGHDEIGEALTKYIAIERKGDPEAILSARRRLHQLLKRVVDKITFTPSTGEDGLHGIIEISFQGVAEYTRRIKVAKGQQDSQGYKVVQGQEQHAVTVLEATWPPVSRIESTSFIVDQIRRDLMRQTPKQDK</sequence>
<evidence type="ECO:0000313" key="6">
    <source>
        <dbReference type="EMBL" id="GFM32374.1"/>
    </source>
</evidence>
<dbReference type="Gene3D" id="3.40.50.1390">
    <property type="entry name" value="Resolvase, N-terminal catalytic domain"/>
    <property type="match status" value="1"/>
</dbReference>
<dbReference type="EMBL" id="BLVO01000005">
    <property type="protein sequence ID" value="GFM32374.1"/>
    <property type="molecule type" value="Genomic_DNA"/>
</dbReference>
<keyword evidence="3" id="KW-0175">Coiled coil</keyword>
<evidence type="ECO:0000256" key="2">
    <source>
        <dbReference type="ARBA" id="ARBA00023172"/>
    </source>
</evidence>
<dbReference type="PROSITE" id="PS51737">
    <property type="entry name" value="RECOMBINASE_DNA_BIND"/>
    <property type="match status" value="1"/>
</dbReference>
<dbReference type="GO" id="GO:0000150">
    <property type="term" value="F:DNA strand exchange activity"/>
    <property type="evidence" value="ECO:0007669"/>
    <property type="project" value="InterPro"/>
</dbReference>
<dbReference type="GO" id="GO:0003677">
    <property type="term" value="F:DNA binding"/>
    <property type="evidence" value="ECO:0007669"/>
    <property type="project" value="UniProtKB-KW"/>
</dbReference>
<protein>
    <submittedName>
        <fullName evidence="6">Site-specific recombinase</fullName>
    </submittedName>
</protein>
<evidence type="ECO:0000313" key="7">
    <source>
        <dbReference type="Proteomes" id="UP000503840"/>
    </source>
</evidence>
<dbReference type="InterPro" id="IPR050639">
    <property type="entry name" value="SSR_resolvase"/>
</dbReference>
<proteinExistence type="predicted"/>
<dbReference type="InterPro" id="IPR011109">
    <property type="entry name" value="DNA_bind_recombinase_dom"/>
</dbReference>
<dbReference type="CDD" id="cd00338">
    <property type="entry name" value="Ser_Recombinase"/>
    <property type="match status" value="1"/>
</dbReference>
<dbReference type="InterPro" id="IPR025827">
    <property type="entry name" value="Zn_ribbon_recom_dom"/>
</dbReference>
<gene>
    <name evidence="6" type="ORF">DSM101010T_07390</name>
</gene>
<evidence type="ECO:0000256" key="3">
    <source>
        <dbReference type="SAM" id="Coils"/>
    </source>
</evidence>
<feature type="domain" description="Recombinase" evidence="5">
    <location>
        <begin position="178"/>
        <end position="301"/>
    </location>
</feature>
<dbReference type="SMART" id="SM00857">
    <property type="entry name" value="Resolvase"/>
    <property type="match status" value="1"/>
</dbReference>
<dbReference type="RefSeq" id="WP_174404079.1">
    <property type="nucleotide sequence ID" value="NZ_BLVO01000005.1"/>
</dbReference>
<dbReference type="Pfam" id="PF13408">
    <property type="entry name" value="Zn_ribbon_recom"/>
    <property type="match status" value="1"/>
</dbReference>
<keyword evidence="1" id="KW-0238">DNA-binding</keyword>
<keyword evidence="7" id="KW-1185">Reference proteome</keyword>
<evidence type="ECO:0000259" key="4">
    <source>
        <dbReference type="PROSITE" id="PS51736"/>
    </source>
</evidence>
<dbReference type="InterPro" id="IPR038109">
    <property type="entry name" value="DNA_bind_recomb_sf"/>
</dbReference>
<dbReference type="Gene3D" id="3.90.1750.20">
    <property type="entry name" value="Putative Large Serine Recombinase, Chain B, Domain 2"/>
    <property type="match status" value="1"/>
</dbReference>
<reference evidence="6 7" key="1">
    <citation type="submission" date="2020-05" db="EMBL/GenBank/DDBJ databases">
        <title>Draft genome sequence of Desulfovibrio sp. strain HN2T.</title>
        <authorList>
            <person name="Ueno A."/>
            <person name="Tamazawa S."/>
            <person name="Tamamura S."/>
            <person name="Murakami T."/>
            <person name="Kiyama T."/>
            <person name="Inomata H."/>
            <person name="Amano Y."/>
            <person name="Miyakawa K."/>
            <person name="Tamaki H."/>
            <person name="Naganuma T."/>
            <person name="Kaneko K."/>
        </authorList>
    </citation>
    <scope>NUCLEOTIDE SEQUENCE [LARGE SCALE GENOMIC DNA]</scope>
    <source>
        <strain evidence="6 7">HN2</strain>
    </source>
</reference>
<dbReference type="InterPro" id="IPR006119">
    <property type="entry name" value="Resolv_N"/>
</dbReference>
<evidence type="ECO:0000259" key="5">
    <source>
        <dbReference type="PROSITE" id="PS51737"/>
    </source>
</evidence>
<accession>A0A7J0BH13</accession>
<feature type="coiled-coil region" evidence="3">
    <location>
        <begin position="389"/>
        <end position="457"/>
    </location>
</feature>
<name>A0A7J0BH13_9BACT</name>
<feature type="domain" description="Resolvase/invertase-type recombinase catalytic" evidence="4">
    <location>
        <begin position="6"/>
        <end position="167"/>
    </location>
</feature>
<dbReference type="Proteomes" id="UP000503840">
    <property type="component" value="Unassembled WGS sequence"/>
</dbReference>
<dbReference type="PANTHER" id="PTHR30461:SF2">
    <property type="entry name" value="SERINE RECOMBINASE PINE-RELATED"/>
    <property type="match status" value="1"/>
</dbReference>
<dbReference type="InterPro" id="IPR036162">
    <property type="entry name" value="Resolvase-like_N_sf"/>
</dbReference>
<evidence type="ECO:0000256" key="1">
    <source>
        <dbReference type="ARBA" id="ARBA00023125"/>
    </source>
</evidence>
<dbReference type="AlphaFoldDB" id="A0A7J0BH13"/>
<comment type="caution">
    <text evidence="6">The sequence shown here is derived from an EMBL/GenBank/DDBJ whole genome shotgun (WGS) entry which is preliminary data.</text>
</comment>
<dbReference type="PANTHER" id="PTHR30461">
    <property type="entry name" value="DNA-INVERTASE FROM LAMBDOID PROPHAGE"/>
    <property type="match status" value="1"/>
</dbReference>
<dbReference type="SUPFAM" id="SSF53041">
    <property type="entry name" value="Resolvase-like"/>
    <property type="match status" value="1"/>
</dbReference>
<dbReference type="Pfam" id="PF00239">
    <property type="entry name" value="Resolvase"/>
    <property type="match status" value="1"/>
</dbReference>
<organism evidence="6 7">
    <name type="scientific">Desulfovibrio subterraneus</name>
    <dbReference type="NCBI Taxonomy" id="2718620"/>
    <lineage>
        <taxon>Bacteria</taxon>
        <taxon>Pseudomonadati</taxon>
        <taxon>Thermodesulfobacteriota</taxon>
        <taxon>Desulfovibrionia</taxon>
        <taxon>Desulfovibrionales</taxon>
        <taxon>Desulfovibrionaceae</taxon>
        <taxon>Desulfovibrio</taxon>
    </lineage>
</organism>
<dbReference type="Pfam" id="PF07508">
    <property type="entry name" value="Recombinase"/>
    <property type="match status" value="1"/>
</dbReference>
<keyword evidence="2" id="KW-0233">DNA recombination</keyword>
<dbReference type="PROSITE" id="PS51736">
    <property type="entry name" value="RECOMBINASES_3"/>
    <property type="match status" value="1"/>
</dbReference>